<comment type="caution">
    <text evidence="2">The sequence shown here is derived from an EMBL/GenBank/DDBJ whole genome shotgun (WGS) entry which is preliminary data.</text>
</comment>
<dbReference type="RefSeq" id="WP_108174293.1">
    <property type="nucleotide sequence ID" value="NZ_PZZL01000001.1"/>
</dbReference>
<keyword evidence="1" id="KW-1133">Transmembrane helix</keyword>
<dbReference type="EMBL" id="PZZL01000001">
    <property type="protein sequence ID" value="PTM61852.1"/>
    <property type="molecule type" value="Genomic_DNA"/>
</dbReference>
<sequence>MTDAARLANDTSPAADDGLWLDHEDRPIFRHKPKLIGPEIVFTLQDREIAWSDGRVSGSLPLHQIESVRLMFRPANLYTSRYRIEIRQRLGKRIWFSNISWRGMVEIDSNDAPFAAFVRQLCAAIAKASPKARFIAGEPAWRYAVVAAITAGLAVSLAYLAIAAVKTVNWGLMGLVAFVGGYTVWQMSLWLRKNRPGSFDPLALPTDLLPTVKPPRA</sequence>
<proteinExistence type="predicted"/>
<keyword evidence="1" id="KW-0812">Transmembrane</keyword>
<protein>
    <submittedName>
        <fullName evidence="2">Uncharacterized protein</fullName>
    </submittedName>
</protein>
<dbReference type="OrthoDB" id="8018653at2"/>
<keyword evidence="3" id="KW-1185">Reference proteome</keyword>
<reference evidence="2 3" key="1">
    <citation type="submission" date="2018-04" db="EMBL/GenBank/DDBJ databases">
        <title>Genomic Encyclopedia of Archaeal and Bacterial Type Strains, Phase II (KMG-II): from individual species to whole genera.</title>
        <authorList>
            <person name="Goeker M."/>
        </authorList>
    </citation>
    <scope>NUCLEOTIDE SEQUENCE [LARGE SCALE GENOMIC DNA]</scope>
    <source>
        <strain evidence="2 3">DSM 25521</strain>
    </source>
</reference>
<evidence type="ECO:0000256" key="1">
    <source>
        <dbReference type="SAM" id="Phobius"/>
    </source>
</evidence>
<name>A0A2T4ZIN7_9HYPH</name>
<dbReference type="Proteomes" id="UP000241808">
    <property type="component" value="Unassembled WGS sequence"/>
</dbReference>
<evidence type="ECO:0000313" key="2">
    <source>
        <dbReference type="EMBL" id="PTM61852.1"/>
    </source>
</evidence>
<feature type="transmembrane region" description="Helical" evidence="1">
    <location>
        <begin position="168"/>
        <end position="185"/>
    </location>
</feature>
<gene>
    <name evidence="2" type="ORF">C8P69_101523</name>
</gene>
<organism evidence="2 3">
    <name type="scientific">Phreatobacter oligotrophus</name>
    <dbReference type="NCBI Taxonomy" id="1122261"/>
    <lineage>
        <taxon>Bacteria</taxon>
        <taxon>Pseudomonadati</taxon>
        <taxon>Pseudomonadota</taxon>
        <taxon>Alphaproteobacteria</taxon>
        <taxon>Hyphomicrobiales</taxon>
        <taxon>Phreatobacteraceae</taxon>
        <taxon>Phreatobacter</taxon>
    </lineage>
</organism>
<dbReference type="AlphaFoldDB" id="A0A2T4ZIN7"/>
<keyword evidence="1" id="KW-0472">Membrane</keyword>
<accession>A0A2T4ZIN7</accession>
<feature type="transmembrane region" description="Helical" evidence="1">
    <location>
        <begin position="140"/>
        <end position="162"/>
    </location>
</feature>
<evidence type="ECO:0000313" key="3">
    <source>
        <dbReference type="Proteomes" id="UP000241808"/>
    </source>
</evidence>